<dbReference type="GO" id="GO:0005886">
    <property type="term" value="C:plasma membrane"/>
    <property type="evidence" value="ECO:0007669"/>
    <property type="project" value="UniProtKB-SubCell"/>
</dbReference>
<accession>A0A7X6IZ62</accession>
<dbReference type="GO" id="GO:0016463">
    <property type="term" value="F:P-type zinc transporter activity"/>
    <property type="evidence" value="ECO:0007669"/>
    <property type="project" value="UniProtKB-EC"/>
</dbReference>
<feature type="transmembrane region" description="Helical" evidence="8">
    <location>
        <begin position="578"/>
        <end position="597"/>
    </location>
</feature>
<comment type="catalytic activity">
    <reaction evidence="7">
        <text>Zn(2+)(in) + ATP + H2O = Zn(2+)(out) + ADP + phosphate + H(+)</text>
        <dbReference type="Rhea" id="RHEA:20621"/>
        <dbReference type="ChEBI" id="CHEBI:15377"/>
        <dbReference type="ChEBI" id="CHEBI:15378"/>
        <dbReference type="ChEBI" id="CHEBI:29105"/>
        <dbReference type="ChEBI" id="CHEBI:30616"/>
        <dbReference type="ChEBI" id="CHEBI:43474"/>
        <dbReference type="ChEBI" id="CHEBI:456216"/>
        <dbReference type="EC" id="7.2.2.12"/>
    </reaction>
</comment>
<feature type="domain" description="P-type ATPase A" evidence="9">
    <location>
        <begin position="136"/>
        <end position="235"/>
    </location>
</feature>
<evidence type="ECO:0000256" key="3">
    <source>
        <dbReference type="ARBA" id="ARBA00022692"/>
    </source>
</evidence>
<keyword evidence="4 8" id="KW-1133">Transmembrane helix</keyword>
<dbReference type="Gene3D" id="3.40.1110.10">
    <property type="entry name" value="Calcium-transporting ATPase, cytoplasmic domain N"/>
    <property type="match status" value="1"/>
</dbReference>
<dbReference type="InterPro" id="IPR023299">
    <property type="entry name" value="ATPase_P-typ_cyto_dom_N"/>
</dbReference>
<dbReference type="PRINTS" id="PR00119">
    <property type="entry name" value="CATATPASE"/>
</dbReference>
<dbReference type="GO" id="GO:0016887">
    <property type="term" value="F:ATP hydrolysis activity"/>
    <property type="evidence" value="ECO:0007669"/>
    <property type="project" value="InterPro"/>
</dbReference>
<sequence length="622" mass="64100">MTASNLDLSGSRGARPKIMSYPLRQLRPVVLILLSTFGIVASIAFRFASLPAASSYVLAGCILVTLLSLAVDVVAGLRAGEFGLDFLAAVAMASALWFGENLAGAIVAVMYAGGQFLEAYAHHRADEGMSDLLAKIPRTAHRLRGEDIEEVSVEAIAPDDIILVRCGDVVTADGILQSKNALLNQALLTGEALPARLVRGSEVMSGTVNLGDAVEIRVLRSAKDSAYAGIVNLVEAAKRSKAKLVRLADRYALAFLSLALAIAAASAIVSGDLHRVVAVLVVATPCPLILAVPVALAAGTSKAARQGILVKGSGPLEALATASVVVFDKTGTLTLGEPVVTQIDGPEDPDEVLRLAASLDQASAHVAAVALLKEARRRHLRLSRPSEVVERPGAGITGLVDGQRISVGSENYVERQEGVAPGGSNGSTALRASVMINGKVAGVITMEDRLRSDARATIDGLRTLGIKRLVLASGDERSIAAAVASTLSLDAVKSRLSPADKVAVIKEERTGGPVLMVGDGVNDAPALAAADVGMAIGSQNLAAAAQAADIVLVRDSLRGIVDAITTARRARNIALQSVLAGMGLSLLAMIAAGLGYLPPVAGAMLQEVIDVAVIVNALRALH</sequence>
<feature type="transmembrane region" description="Helical" evidence="8">
    <location>
        <begin position="56"/>
        <end position="80"/>
    </location>
</feature>
<keyword evidence="3 8" id="KW-0812">Transmembrane</keyword>
<feature type="transmembrane region" description="Helical" evidence="8">
    <location>
        <begin position="86"/>
        <end position="112"/>
    </location>
</feature>
<comment type="similarity">
    <text evidence="2 8">Belongs to the cation transport ATPase (P-type) (TC 3.A.3) family. Type IB subfamily.</text>
</comment>
<name>A0A7X6IZ62_9HYPH</name>
<dbReference type="SUPFAM" id="SSF56784">
    <property type="entry name" value="HAD-like"/>
    <property type="match status" value="1"/>
</dbReference>
<dbReference type="GO" id="GO:0015086">
    <property type="term" value="F:cadmium ion transmembrane transporter activity"/>
    <property type="evidence" value="ECO:0007669"/>
    <property type="project" value="TreeGrafter"/>
</dbReference>
<dbReference type="InterPro" id="IPR023298">
    <property type="entry name" value="ATPase_P-typ_TM_dom_sf"/>
</dbReference>
<feature type="transmembrane region" description="Helical" evidence="8">
    <location>
        <begin position="251"/>
        <end position="270"/>
    </location>
</feature>
<dbReference type="InterPro" id="IPR018303">
    <property type="entry name" value="ATPase_P-typ_P_site"/>
</dbReference>
<keyword evidence="10" id="KW-0614">Plasmid</keyword>
<feature type="transmembrane region" description="Helical" evidence="8">
    <location>
        <begin position="29"/>
        <end position="49"/>
    </location>
</feature>
<dbReference type="InterPro" id="IPR051014">
    <property type="entry name" value="Cation_Transport_ATPase_IB"/>
</dbReference>
<dbReference type="InterPro" id="IPR059000">
    <property type="entry name" value="ATPase_P-type_domA"/>
</dbReference>
<dbReference type="EC" id="7.2.2.12" evidence="6"/>
<evidence type="ECO:0000256" key="8">
    <source>
        <dbReference type="RuleBase" id="RU362081"/>
    </source>
</evidence>
<dbReference type="InterPro" id="IPR036412">
    <property type="entry name" value="HAD-like_sf"/>
</dbReference>
<dbReference type="NCBIfam" id="TIGR01512">
    <property type="entry name" value="ATPase-IB2_Cd"/>
    <property type="match status" value="1"/>
</dbReference>
<evidence type="ECO:0000256" key="6">
    <source>
        <dbReference type="ARBA" id="ARBA00039097"/>
    </source>
</evidence>
<keyword evidence="8" id="KW-0547">Nucleotide-binding</keyword>
<organism evidence="10 11">
    <name type="scientific">Rhizobium phaseoli</name>
    <dbReference type="NCBI Taxonomy" id="396"/>
    <lineage>
        <taxon>Bacteria</taxon>
        <taxon>Pseudomonadati</taxon>
        <taxon>Pseudomonadota</taxon>
        <taxon>Alphaproteobacteria</taxon>
        <taxon>Hyphomicrobiales</taxon>
        <taxon>Rhizobiaceae</taxon>
        <taxon>Rhizobium/Agrobacterium group</taxon>
        <taxon>Rhizobium</taxon>
    </lineage>
</organism>
<gene>
    <name evidence="10" type="primary">cadA</name>
    <name evidence="10" type="ORF">HER27_024525</name>
</gene>
<comment type="subcellular location">
    <subcellularLocation>
        <location evidence="8">Cell membrane</location>
    </subcellularLocation>
    <subcellularLocation>
        <location evidence="1">Membrane</location>
    </subcellularLocation>
</comment>
<dbReference type="SUPFAM" id="SSF81665">
    <property type="entry name" value="Calcium ATPase, transmembrane domain M"/>
    <property type="match status" value="1"/>
</dbReference>
<evidence type="ECO:0000256" key="2">
    <source>
        <dbReference type="ARBA" id="ARBA00006024"/>
    </source>
</evidence>
<dbReference type="Gene3D" id="3.40.50.1000">
    <property type="entry name" value="HAD superfamily/HAD-like"/>
    <property type="match status" value="1"/>
</dbReference>
<dbReference type="Gene3D" id="2.70.150.10">
    <property type="entry name" value="Calcium-transporting ATPase, cytoplasmic transduction domain A"/>
    <property type="match status" value="1"/>
</dbReference>
<dbReference type="Pfam" id="PF00122">
    <property type="entry name" value="E1-E2_ATPase"/>
    <property type="match status" value="1"/>
</dbReference>
<dbReference type="EMBL" id="CP064933">
    <property type="protein sequence ID" value="QPK11834.1"/>
    <property type="molecule type" value="Genomic_DNA"/>
</dbReference>
<dbReference type="InterPro" id="IPR001757">
    <property type="entry name" value="P_typ_ATPase"/>
</dbReference>
<evidence type="ECO:0000256" key="4">
    <source>
        <dbReference type="ARBA" id="ARBA00022989"/>
    </source>
</evidence>
<evidence type="ECO:0000313" key="10">
    <source>
        <dbReference type="EMBL" id="QPK11834.1"/>
    </source>
</evidence>
<dbReference type="InterPro" id="IPR023214">
    <property type="entry name" value="HAD_sf"/>
</dbReference>
<dbReference type="Pfam" id="PF00702">
    <property type="entry name" value="Hydrolase"/>
    <property type="match status" value="1"/>
</dbReference>
<evidence type="ECO:0000256" key="5">
    <source>
        <dbReference type="ARBA" id="ARBA00023136"/>
    </source>
</evidence>
<evidence type="ECO:0000256" key="7">
    <source>
        <dbReference type="ARBA" id="ARBA00047308"/>
    </source>
</evidence>
<dbReference type="AlphaFoldDB" id="A0A7X6IZ62"/>
<dbReference type="GO" id="GO:0005524">
    <property type="term" value="F:ATP binding"/>
    <property type="evidence" value="ECO:0007669"/>
    <property type="project" value="UniProtKB-UniRule"/>
</dbReference>
<dbReference type="GO" id="GO:0046872">
    <property type="term" value="F:metal ion binding"/>
    <property type="evidence" value="ECO:0007669"/>
    <property type="project" value="UniProtKB-KW"/>
</dbReference>
<protein>
    <recommendedName>
        <fullName evidence="6">P-type Zn(2+) transporter</fullName>
        <ecNumber evidence="6">7.2.2.12</ecNumber>
    </recommendedName>
</protein>
<evidence type="ECO:0000259" key="9">
    <source>
        <dbReference type="Pfam" id="PF00122"/>
    </source>
</evidence>
<dbReference type="NCBIfam" id="TIGR01494">
    <property type="entry name" value="ATPase_P-type"/>
    <property type="match status" value="1"/>
</dbReference>
<dbReference type="PANTHER" id="PTHR48085:SF5">
    <property type="entry name" value="CADMIUM_ZINC-TRANSPORTING ATPASE HMA4-RELATED"/>
    <property type="match status" value="1"/>
</dbReference>
<dbReference type="InterPro" id="IPR027256">
    <property type="entry name" value="P-typ_ATPase_IB"/>
</dbReference>
<keyword evidence="8" id="KW-0479">Metal-binding</keyword>
<geneLocation type="plasmid" evidence="10 11">
    <name>pBS3b</name>
</geneLocation>
<dbReference type="NCBIfam" id="TIGR01525">
    <property type="entry name" value="ATPase-IB_hvy"/>
    <property type="match status" value="1"/>
</dbReference>
<dbReference type="PROSITE" id="PS00154">
    <property type="entry name" value="ATPASE_E1_E2"/>
    <property type="match status" value="1"/>
</dbReference>
<dbReference type="Proteomes" id="UP000540266">
    <property type="component" value="Plasmid pBS3b"/>
</dbReference>
<proteinExistence type="inferred from homology"/>
<keyword evidence="8" id="KW-1003">Cell membrane</keyword>
<reference evidence="10 11" key="1">
    <citation type="submission" date="2020-11" db="EMBL/GenBank/DDBJ databases">
        <title>Indigenous Rhizobia Nodulating Common beans in Western Kenya.</title>
        <authorList>
            <person name="Wekesa C.S."/>
            <person name="Oelmueller R."/>
            <person name="Furch A.C."/>
        </authorList>
    </citation>
    <scope>NUCLEOTIDE SEQUENCE [LARGE SCALE GENOMIC DNA]</scope>
    <source>
        <strain evidence="11">BS3</strain>
        <plasmid evidence="10 11">pBS3b</plasmid>
    </source>
</reference>
<feature type="transmembrane region" description="Helical" evidence="8">
    <location>
        <begin position="276"/>
        <end position="298"/>
    </location>
</feature>
<dbReference type="InterPro" id="IPR008250">
    <property type="entry name" value="ATPase_P-typ_transduc_dom_A_sf"/>
</dbReference>
<keyword evidence="5 8" id="KW-0472">Membrane</keyword>
<evidence type="ECO:0000313" key="11">
    <source>
        <dbReference type="Proteomes" id="UP000540266"/>
    </source>
</evidence>
<evidence type="ECO:0000256" key="1">
    <source>
        <dbReference type="ARBA" id="ARBA00004370"/>
    </source>
</evidence>
<dbReference type="SUPFAM" id="SSF81653">
    <property type="entry name" value="Calcium ATPase, transduction domain A"/>
    <property type="match status" value="1"/>
</dbReference>
<keyword evidence="8" id="KW-0067">ATP-binding</keyword>
<dbReference type="PANTHER" id="PTHR48085">
    <property type="entry name" value="CADMIUM/ZINC-TRANSPORTING ATPASE HMA2-RELATED"/>
    <property type="match status" value="1"/>
</dbReference>